<evidence type="ECO:0000256" key="1">
    <source>
        <dbReference type="ARBA" id="ARBA00004642"/>
    </source>
</evidence>
<keyword evidence="2 4" id="KW-0694">RNA-binding</keyword>
<sequence length="253" mass="29056">MCDNNDANERTCYVSNLHSNVTQSILEEMFVQMGPVEKVIIPAVKGNQYKYSFVIFKDPESVIFASQCLDKIRLYGMKISVRPRNYTAQEDEYKKMLAKVAHEKQSYLDCPSPTPFKNLIVSNQHYQRCGHSQSERRSSRGLKNSYDLDSTPTTSRAIFRHGQDNYRSDIILGMRSRMQRMNSPYSGTPNYLQSRYSRAEGGHDASKNSRESYGCSTHPYGSNGNHMSPYNIENTSLIMRDRQTSNFYNNNMG</sequence>
<dbReference type="GO" id="GO:0000381">
    <property type="term" value="P:regulation of alternative mRNA splicing, via spliceosome"/>
    <property type="evidence" value="ECO:0007669"/>
    <property type="project" value="TreeGrafter"/>
</dbReference>
<dbReference type="PROSITE" id="PS50102">
    <property type="entry name" value="RRM"/>
    <property type="match status" value="1"/>
</dbReference>
<feature type="region of interest" description="Disordered" evidence="5">
    <location>
        <begin position="181"/>
        <end position="213"/>
    </location>
</feature>
<dbReference type="WBParaSite" id="SMUV_0000265401-mRNA-1">
    <property type="protein sequence ID" value="SMUV_0000265401-mRNA-1"/>
    <property type="gene ID" value="SMUV_0000265401"/>
</dbReference>
<feature type="domain" description="RRM" evidence="6">
    <location>
        <begin position="10"/>
        <end position="86"/>
    </location>
</feature>
<reference evidence="8" key="1">
    <citation type="submission" date="2017-02" db="UniProtKB">
        <authorList>
            <consortium name="WormBaseParasite"/>
        </authorList>
    </citation>
    <scope>IDENTIFICATION</scope>
</reference>
<dbReference type="Pfam" id="PF00076">
    <property type="entry name" value="RRM_1"/>
    <property type="match status" value="1"/>
</dbReference>
<dbReference type="GO" id="GO:0003727">
    <property type="term" value="F:single-stranded RNA binding"/>
    <property type="evidence" value="ECO:0007669"/>
    <property type="project" value="TreeGrafter"/>
</dbReference>
<name>A0A0N5AEJ5_9BILA</name>
<dbReference type="Gene3D" id="3.30.70.330">
    <property type="match status" value="1"/>
</dbReference>
<feature type="compositionally biased region" description="Polar residues" evidence="5">
    <location>
        <begin position="181"/>
        <end position="196"/>
    </location>
</feature>
<dbReference type="PANTHER" id="PTHR13798:SF11">
    <property type="entry name" value="RNA-BINDING PROTEIN 7-RELATED"/>
    <property type="match status" value="1"/>
</dbReference>
<dbReference type="SUPFAM" id="SSF54928">
    <property type="entry name" value="RNA-binding domain, RBD"/>
    <property type="match status" value="1"/>
</dbReference>
<dbReference type="InterPro" id="IPR012677">
    <property type="entry name" value="Nucleotide-bd_a/b_plait_sf"/>
</dbReference>
<evidence type="ECO:0000256" key="2">
    <source>
        <dbReference type="ARBA" id="ARBA00022884"/>
    </source>
</evidence>
<evidence type="ECO:0000259" key="6">
    <source>
        <dbReference type="PROSITE" id="PS50102"/>
    </source>
</evidence>
<dbReference type="InterPro" id="IPR000504">
    <property type="entry name" value="RRM_dom"/>
</dbReference>
<evidence type="ECO:0000256" key="5">
    <source>
        <dbReference type="SAM" id="MobiDB-lite"/>
    </source>
</evidence>
<protein>
    <submittedName>
        <fullName evidence="8">RRM domain-containing protein</fullName>
    </submittedName>
</protein>
<keyword evidence="3" id="KW-0539">Nucleus</keyword>
<evidence type="ECO:0000256" key="4">
    <source>
        <dbReference type="PROSITE-ProRule" id="PRU00176"/>
    </source>
</evidence>
<dbReference type="GO" id="GO:0005654">
    <property type="term" value="C:nucleoplasm"/>
    <property type="evidence" value="ECO:0007669"/>
    <property type="project" value="UniProtKB-SubCell"/>
</dbReference>
<dbReference type="PANTHER" id="PTHR13798">
    <property type="entry name" value="RNA BINDING MOTIF RBM PROTEIN -RELATED"/>
    <property type="match status" value="1"/>
</dbReference>
<dbReference type="Proteomes" id="UP000046393">
    <property type="component" value="Unplaced"/>
</dbReference>
<feature type="compositionally biased region" description="Basic and acidic residues" evidence="5">
    <location>
        <begin position="197"/>
        <end position="210"/>
    </location>
</feature>
<organism evidence="7 8">
    <name type="scientific">Syphacia muris</name>
    <dbReference type="NCBI Taxonomy" id="451379"/>
    <lineage>
        <taxon>Eukaryota</taxon>
        <taxon>Metazoa</taxon>
        <taxon>Ecdysozoa</taxon>
        <taxon>Nematoda</taxon>
        <taxon>Chromadorea</taxon>
        <taxon>Rhabditida</taxon>
        <taxon>Spirurina</taxon>
        <taxon>Oxyuridomorpha</taxon>
        <taxon>Oxyuroidea</taxon>
        <taxon>Oxyuridae</taxon>
        <taxon>Syphacia</taxon>
    </lineage>
</organism>
<evidence type="ECO:0000256" key="3">
    <source>
        <dbReference type="ARBA" id="ARBA00023242"/>
    </source>
</evidence>
<feature type="region of interest" description="Disordered" evidence="5">
    <location>
        <begin position="127"/>
        <end position="153"/>
    </location>
</feature>
<proteinExistence type="predicted"/>
<keyword evidence="7" id="KW-1185">Reference proteome</keyword>
<evidence type="ECO:0000313" key="8">
    <source>
        <dbReference type="WBParaSite" id="SMUV_0000265401-mRNA-1"/>
    </source>
</evidence>
<evidence type="ECO:0000313" key="7">
    <source>
        <dbReference type="Proteomes" id="UP000046393"/>
    </source>
</evidence>
<dbReference type="STRING" id="451379.A0A0N5AEJ5"/>
<dbReference type="InterPro" id="IPR052285">
    <property type="entry name" value="NEXT_complex_subunit"/>
</dbReference>
<comment type="subcellular location">
    <subcellularLocation>
        <location evidence="1">Nucleus</location>
        <location evidence="1">Nucleoplasm</location>
    </subcellularLocation>
</comment>
<accession>A0A0N5AEJ5</accession>
<dbReference type="InterPro" id="IPR035979">
    <property type="entry name" value="RBD_domain_sf"/>
</dbReference>
<dbReference type="SMART" id="SM00360">
    <property type="entry name" value="RRM"/>
    <property type="match status" value="1"/>
</dbReference>
<dbReference type="AlphaFoldDB" id="A0A0N5AEJ5"/>